<dbReference type="Proteomes" id="UP000681075">
    <property type="component" value="Unassembled WGS sequence"/>
</dbReference>
<dbReference type="AlphaFoldDB" id="A0A8S8XAE6"/>
<evidence type="ECO:0000256" key="1">
    <source>
        <dbReference type="SAM" id="SignalP"/>
    </source>
</evidence>
<feature type="signal peptide" evidence="1">
    <location>
        <begin position="1"/>
        <end position="21"/>
    </location>
</feature>
<keyword evidence="1" id="KW-0732">Signal</keyword>
<evidence type="ECO:0000313" key="2">
    <source>
        <dbReference type="EMBL" id="GIL38200.1"/>
    </source>
</evidence>
<dbReference type="PROSITE" id="PS51257">
    <property type="entry name" value="PROKAR_LIPOPROTEIN"/>
    <property type="match status" value="1"/>
</dbReference>
<gene>
    <name evidence="2" type="ORF">TMPK1_04370</name>
</gene>
<dbReference type="RefSeq" id="WP_420241166.1">
    <property type="nucleotide sequence ID" value="NZ_BOPV01000001.1"/>
</dbReference>
<organism evidence="2 3">
    <name type="scientific">Roseiterribacter gracilis</name>
    <dbReference type="NCBI Taxonomy" id="2812848"/>
    <lineage>
        <taxon>Bacteria</taxon>
        <taxon>Pseudomonadati</taxon>
        <taxon>Pseudomonadota</taxon>
        <taxon>Alphaproteobacteria</taxon>
        <taxon>Rhodospirillales</taxon>
        <taxon>Roseiterribacteraceae</taxon>
        <taxon>Roseiterribacter</taxon>
    </lineage>
</organism>
<dbReference type="EMBL" id="BOPV01000001">
    <property type="protein sequence ID" value="GIL38200.1"/>
    <property type="molecule type" value="Genomic_DNA"/>
</dbReference>
<feature type="chain" id="PRO_5035848532" description="DUF4105 domain-containing protein" evidence="1">
    <location>
        <begin position="22"/>
        <end position="408"/>
    </location>
</feature>
<reference evidence="2" key="1">
    <citation type="submission" date="2021-02" db="EMBL/GenBank/DDBJ databases">
        <title>Genome sequence of Rhodospirillales sp. strain TMPK1 isolated from soil.</title>
        <authorList>
            <person name="Nakai R."/>
            <person name="Kusada H."/>
            <person name="Tamaki H."/>
        </authorList>
    </citation>
    <scope>NUCLEOTIDE SEQUENCE</scope>
    <source>
        <strain evidence="2">TMPK1</strain>
    </source>
</reference>
<evidence type="ECO:0000313" key="3">
    <source>
        <dbReference type="Proteomes" id="UP000681075"/>
    </source>
</evidence>
<comment type="caution">
    <text evidence="2">The sequence shown here is derived from an EMBL/GenBank/DDBJ whole genome shotgun (WGS) entry which is preliminary data.</text>
</comment>
<protein>
    <recommendedName>
        <fullName evidence="4">DUF4105 domain-containing protein</fullName>
    </recommendedName>
</protein>
<name>A0A8S8XAE6_9PROT</name>
<accession>A0A8S8XAE6</accession>
<proteinExistence type="predicted"/>
<evidence type="ECO:0008006" key="4">
    <source>
        <dbReference type="Google" id="ProtNLM"/>
    </source>
</evidence>
<sequence>MKRLVLLASLGLGGCATGFQAPAPIQQSEATYTASFPYYVESCALSQIKKSPAHPPDIVGGIGGHATLYLSQVCKVPGANYPVLQLCEGAPVPGRGVGISINAHFRNAAWVATEGRDFFYDGVLRSDEAVTLENYEATRNEARKRGVYDGVIFHDKLFEDRAPGQDDETYHYDVSIGTDYGVGLARDRYCARVPTDKSGLQRVVQYLNTVNQPYRERKQDFAWDVLRQNCVHFIHDAFSVLGLWETWPQQNLLEAALNFPVPKNEFVDLVETTNDLPVDDPLALYRIARARQNLMQHGNLPTRPGAVLEAVPAHRPNEMYRTDVALIFYDEPIFGTYAGRFTKLMSSPRLASLDANLAYFDELYRRAGANADTALQRAKPEERAGFEPFLEKYRSFIRAQQARLGAMR</sequence>
<keyword evidence="3" id="KW-1185">Reference proteome</keyword>